<comment type="catalytic activity">
    <reaction evidence="10">
        <text>[protein]-C-terminal L-amino acid-glycyl-phosphatidylethanolamide + H2O = [protein]-C-terminal L-amino acid-glycine + a 1,2-diacyl-sn-glycero-3-phosphoethanolamine</text>
        <dbReference type="Rhea" id="RHEA:67548"/>
        <dbReference type="Rhea" id="RHEA-COMP:17323"/>
        <dbReference type="Rhea" id="RHEA-COMP:17324"/>
        <dbReference type="ChEBI" id="CHEBI:15377"/>
        <dbReference type="ChEBI" id="CHEBI:64612"/>
        <dbReference type="ChEBI" id="CHEBI:172940"/>
        <dbReference type="ChEBI" id="CHEBI:172941"/>
    </reaction>
    <physiologicalReaction direction="left-to-right" evidence="10">
        <dbReference type="Rhea" id="RHEA:67549"/>
    </physiologicalReaction>
</comment>
<dbReference type="OrthoDB" id="2960936at2759"/>
<dbReference type="STRING" id="6265.A0A0B2UTH3"/>
<reference evidence="14 15" key="1">
    <citation type="submission" date="2014-11" db="EMBL/GenBank/DDBJ databases">
        <title>Genetic blueprint of the zoonotic pathogen Toxocara canis.</title>
        <authorList>
            <person name="Zhu X.-Q."/>
            <person name="Korhonen P.K."/>
            <person name="Cai H."/>
            <person name="Young N.D."/>
            <person name="Nejsum P."/>
            <person name="von Samson-Himmelstjerna G."/>
            <person name="Boag P.R."/>
            <person name="Tan P."/>
            <person name="Li Q."/>
            <person name="Min J."/>
            <person name="Yang Y."/>
            <person name="Wang X."/>
            <person name="Fang X."/>
            <person name="Hall R.S."/>
            <person name="Hofmann A."/>
            <person name="Sternberg P.W."/>
            <person name="Jex A.R."/>
            <person name="Gasser R.B."/>
        </authorList>
    </citation>
    <scope>NUCLEOTIDE SEQUENCE [LARGE SCALE GENOMIC DNA]</scope>
    <source>
        <strain evidence="14">PN_DK_2014</strain>
    </source>
</reference>
<dbReference type="EC" id="3.4.22.-" evidence="11"/>
<evidence type="ECO:0000256" key="4">
    <source>
        <dbReference type="ARBA" id="ARBA00022490"/>
    </source>
</evidence>
<proteinExistence type="inferred from homology"/>
<dbReference type="GO" id="GO:0000045">
    <property type="term" value="P:autophagosome assembly"/>
    <property type="evidence" value="ECO:0007669"/>
    <property type="project" value="TreeGrafter"/>
</dbReference>
<dbReference type="AlphaFoldDB" id="A0A0B2UTH3"/>
<dbReference type="GO" id="GO:0035973">
    <property type="term" value="P:aggrephagy"/>
    <property type="evidence" value="ECO:0007669"/>
    <property type="project" value="TreeGrafter"/>
</dbReference>
<keyword evidence="6 11" id="KW-0378">Hydrolase</keyword>
<keyword evidence="9 11" id="KW-0072">Autophagy</keyword>
<dbReference type="OMA" id="FPPFVPY"/>
<evidence type="ECO:0000256" key="3">
    <source>
        <dbReference type="ARBA" id="ARBA00022448"/>
    </source>
</evidence>
<dbReference type="MEROPS" id="C54.008"/>
<evidence type="ECO:0000256" key="9">
    <source>
        <dbReference type="ARBA" id="ARBA00023006"/>
    </source>
</evidence>
<dbReference type="GO" id="GO:0005737">
    <property type="term" value="C:cytoplasm"/>
    <property type="evidence" value="ECO:0007669"/>
    <property type="project" value="UniProtKB-SubCell"/>
</dbReference>
<dbReference type="Proteomes" id="UP000031036">
    <property type="component" value="Unassembled WGS sequence"/>
</dbReference>
<keyword evidence="8 11" id="KW-0653">Protein transport</keyword>
<dbReference type="EMBL" id="JPKZ01003247">
    <property type="protein sequence ID" value="KHN72544.1"/>
    <property type="molecule type" value="Genomic_DNA"/>
</dbReference>
<gene>
    <name evidence="14" type="primary">atg4b</name>
    <name evidence="14" type="ORF">Tcan_10105</name>
</gene>
<evidence type="ECO:0000313" key="15">
    <source>
        <dbReference type="Proteomes" id="UP000031036"/>
    </source>
</evidence>
<keyword evidence="15" id="KW-1185">Reference proteome</keyword>
<keyword evidence="3" id="KW-0813">Transport</keyword>
<evidence type="ECO:0000313" key="14">
    <source>
        <dbReference type="EMBL" id="KHN72544.1"/>
    </source>
</evidence>
<dbReference type="SUPFAM" id="SSF54001">
    <property type="entry name" value="Cysteine proteinases"/>
    <property type="match status" value="1"/>
</dbReference>
<dbReference type="GO" id="GO:0019786">
    <property type="term" value="F:protein-phosphatidylethanolamide deconjugating activity"/>
    <property type="evidence" value="ECO:0007669"/>
    <property type="project" value="InterPro"/>
</dbReference>
<dbReference type="GO" id="GO:0016485">
    <property type="term" value="P:protein processing"/>
    <property type="evidence" value="ECO:0007669"/>
    <property type="project" value="TreeGrafter"/>
</dbReference>
<dbReference type="GO" id="GO:0004197">
    <property type="term" value="F:cysteine-type endopeptidase activity"/>
    <property type="evidence" value="ECO:0007669"/>
    <property type="project" value="TreeGrafter"/>
</dbReference>
<evidence type="ECO:0000256" key="10">
    <source>
        <dbReference type="ARBA" id="ARBA00029362"/>
    </source>
</evidence>
<dbReference type="Pfam" id="PF03416">
    <property type="entry name" value="Peptidase_C54"/>
    <property type="match status" value="1"/>
</dbReference>
<dbReference type="PANTHER" id="PTHR22624:SF49">
    <property type="entry name" value="CYSTEINE PROTEASE"/>
    <property type="match status" value="1"/>
</dbReference>
<accession>A0A0B2UTH3</accession>
<feature type="compositionally biased region" description="Basic and acidic residues" evidence="12">
    <location>
        <begin position="195"/>
        <end position="204"/>
    </location>
</feature>
<evidence type="ECO:0000256" key="12">
    <source>
        <dbReference type="SAM" id="MobiDB-lite"/>
    </source>
</evidence>
<evidence type="ECO:0000256" key="5">
    <source>
        <dbReference type="ARBA" id="ARBA00022670"/>
    </source>
</evidence>
<protein>
    <recommendedName>
        <fullName evidence="11">Cysteine protease</fullName>
        <ecNumber evidence="11">3.4.22.-</ecNumber>
    </recommendedName>
</protein>
<dbReference type="InterPro" id="IPR038765">
    <property type="entry name" value="Papain-like_cys_pep_sf"/>
</dbReference>
<evidence type="ECO:0000259" key="13">
    <source>
        <dbReference type="Pfam" id="PF03416"/>
    </source>
</evidence>
<comment type="function">
    <text evidence="11">Cysteine protease that plays a key role in autophagy by mediating both proteolytic activation and delipidation of ATG8 family proteins.</text>
</comment>
<evidence type="ECO:0000256" key="8">
    <source>
        <dbReference type="ARBA" id="ARBA00022927"/>
    </source>
</evidence>
<dbReference type="PANTHER" id="PTHR22624">
    <property type="entry name" value="CYSTEINE PROTEASE ATG4"/>
    <property type="match status" value="1"/>
</dbReference>
<dbReference type="GO" id="GO:0015031">
    <property type="term" value="P:protein transport"/>
    <property type="evidence" value="ECO:0007669"/>
    <property type="project" value="UniProtKB-KW"/>
</dbReference>
<keyword evidence="5 11" id="KW-0645">Protease</keyword>
<dbReference type="GO" id="GO:0034727">
    <property type="term" value="P:piecemeal microautophagy of the nucleus"/>
    <property type="evidence" value="ECO:0007669"/>
    <property type="project" value="TreeGrafter"/>
</dbReference>
<comment type="caution">
    <text evidence="14">The sequence shown here is derived from an EMBL/GenBank/DDBJ whole genome shotgun (WGS) entry which is preliminary data.</text>
</comment>
<dbReference type="InterPro" id="IPR046792">
    <property type="entry name" value="Peptidase_C54_cat"/>
</dbReference>
<evidence type="ECO:0000256" key="6">
    <source>
        <dbReference type="ARBA" id="ARBA00022801"/>
    </source>
</evidence>
<name>A0A0B2UTH3_TOXCA</name>
<organism evidence="14 15">
    <name type="scientific">Toxocara canis</name>
    <name type="common">Canine roundworm</name>
    <dbReference type="NCBI Taxonomy" id="6265"/>
    <lineage>
        <taxon>Eukaryota</taxon>
        <taxon>Metazoa</taxon>
        <taxon>Ecdysozoa</taxon>
        <taxon>Nematoda</taxon>
        <taxon>Chromadorea</taxon>
        <taxon>Rhabditida</taxon>
        <taxon>Spirurina</taxon>
        <taxon>Ascaridomorpha</taxon>
        <taxon>Ascaridoidea</taxon>
        <taxon>Toxocaridae</taxon>
        <taxon>Toxocara</taxon>
    </lineage>
</organism>
<keyword evidence="4 11" id="KW-0963">Cytoplasm</keyword>
<evidence type="ECO:0000256" key="11">
    <source>
        <dbReference type="RuleBase" id="RU363115"/>
    </source>
</evidence>
<feature type="region of interest" description="Disordered" evidence="12">
    <location>
        <begin position="185"/>
        <end position="215"/>
    </location>
</feature>
<sequence length="433" mass="49085">MLESCLTLEPNFYELQDYSVFESNSPVYLLGHKFPSREDVDAIKNYVTSRLWFTYRKNFMPIGGTGPTSDHGWGCMLRCGQMLLAQALIVRHLGADWMWDRDNKEEEYRRILRMFQDKKSCPFSLHQIAQMGVSERKEIGEWFGPNTAAQVLKKLVVYDDWSRLAVHVALDNLLIASDVRTMAHTKPPSRLSSRHTTETERWDEGEGASGDDPLNTAGSMKTCAMQSALMKEWDQSSVYGEGQWRPLLIIVPLRLGLTSINRCYLPAIEAFFQLPQCTGIIGGRPNHALYFIGIAGEQLIYLDPHVCQPSVDLDENCASLQQPDGFVEVVNTVDTFDDSSYHCPFLLSIAYDSVDPSLALSFICRTEQEYEHLADHLKTKVLPASSPPLFELLETRPKGFPPFVPYVGESAKLQDYTDLSEAHDSYDEFEILE</sequence>
<dbReference type="InterPro" id="IPR005078">
    <property type="entry name" value="Peptidase_C54"/>
</dbReference>
<dbReference type="GO" id="GO:0000423">
    <property type="term" value="P:mitophagy"/>
    <property type="evidence" value="ECO:0007669"/>
    <property type="project" value="TreeGrafter"/>
</dbReference>
<keyword evidence="7" id="KW-0788">Thiol protease</keyword>
<comment type="subcellular location">
    <subcellularLocation>
        <location evidence="1 11">Cytoplasm</location>
    </subcellularLocation>
</comment>
<feature type="domain" description="Peptidase C54 catalytic" evidence="13">
    <location>
        <begin position="41"/>
        <end position="374"/>
    </location>
</feature>
<evidence type="ECO:0000256" key="2">
    <source>
        <dbReference type="ARBA" id="ARBA00010958"/>
    </source>
</evidence>
<evidence type="ECO:0000256" key="1">
    <source>
        <dbReference type="ARBA" id="ARBA00004496"/>
    </source>
</evidence>
<comment type="similarity">
    <text evidence="2 11">Belongs to the peptidase C54 family.</text>
</comment>
<evidence type="ECO:0000256" key="7">
    <source>
        <dbReference type="ARBA" id="ARBA00022807"/>
    </source>
</evidence>